<organism evidence="8 9">
    <name type="scientific">Sylvia borin</name>
    <name type="common">Garden warbler</name>
    <dbReference type="NCBI Taxonomy" id="73324"/>
    <lineage>
        <taxon>Eukaryota</taxon>
        <taxon>Metazoa</taxon>
        <taxon>Chordata</taxon>
        <taxon>Craniata</taxon>
        <taxon>Vertebrata</taxon>
        <taxon>Euteleostomi</taxon>
        <taxon>Archelosauria</taxon>
        <taxon>Archosauria</taxon>
        <taxon>Dinosauria</taxon>
        <taxon>Saurischia</taxon>
        <taxon>Theropoda</taxon>
        <taxon>Coelurosauria</taxon>
        <taxon>Aves</taxon>
        <taxon>Neognathae</taxon>
        <taxon>Neoaves</taxon>
        <taxon>Telluraves</taxon>
        <taxon>Australaves</taxon>
        <taxon>Passeriformes</taxon>
        <taxon>Sylvioidea</taxon>
        <taxon>Sylviidae</taxon>
        <taxon>Sylviinae</taxon>
        <taxon>Sylvia</taxon>
    </lineage>
</organism>
<dbReference type="Pfam" id="PF06817">
    <property type="entry name" value="RVT_thumb"/>
    <property type="match status" value="1"/>
</dbReference>
<name>A0A7L1FBZ1_SYLBO</name>
<keyword evidence="2" id="KW-0548">Nucleotidyltransferase</keyword>
<keyword evidence="1" id="KW-0808">Transferase</keyword>
<evidence type="ECO:0000256" key="2">
    <source>
        <dbReference type="ARBA" id="ARBA00022695"/>
    </source>
</evidence>
<evidence type="ECO:0000313" key="8">
    <source>
        <dbReference type="EMBL" id="NXM99292.1"/>
    </source>
</evidence>
<dbReference type="Proteomes" id="UP000538515">
    <property type="component" value="Unassembled WGS sequence"/>
</dbReference>
<evidence type="ECO:0000256" key="1">
    <source>
        <dbReference type="ARBA" id="ARBA00022679"/>
    </source>
</evidence>
<dbReference type="SUPFAM" id="SSF56672">
    <property type="entry name" value="DNA/RNA polymerases"/>
    <property type="match status" value="1"/>
</dbReference>
<evidence type="ECO:0000256" key="6">
    <source>
        <dbReference type="ARBA" id="ARBA00022918"/>
    </source>
</evidence>
<keyword evidence="4" id="KW-0255">Endonuclease</keyword>
<feature type="non-terminal residue" evidence="8">
    <location>
        <position position="1"/>
    </location>
</feature>
<keyword evidence="9" id="KW-1185">Reference proteome</keyword>
<dbReference type="GO" id="GO:0035613">
    <property type="term" value="F:RNA stem-loop binding"/>
    <property type="evidence" value="ECO:0007669"/>
    <property type="project" value="TreeGrafter"/>
</dbReference>
<feature type="non-terminal residue" evidence="8">
    <location>
        <position position="56"/>
    </location>
</feature>
<dbReference type="AlphaFoldDB" id="A0A7L1FBZ1"/>
<dbReference type="PANTHER" id="PTHR41694">
    <property type="entry name" value="ENDOGENOUS RETROVIRUS GROUP K MEMBER POL PROTEIN"/>
    <property type="match status" value="1"/>
</dbReference>
<dbReference type="PANTHER" id="PTHR41694:SF3">
    <property type="entry name" value="RNA-DIRECTED DNA POLYMERASE-RELATED"/>
    <property type="match status" value="1"/>
</dbReference>
<dbReference type="InterPro" id="IPR043502">
    <property type="entry name" value="DNA/RNA_pol_sf"/>
</dbReference>
<dbReference type="GO" id="GO:0003964">
    <property type="term" value="F:RNA-directed DNA polymerase activity"/>
    <property type="evidence" value="ECO:0007669"/>
    <property type="project" value="UniProtKB-KW"/>
</dbReference>
<gene>
    <name evidence="8" type="primary">Ervk7</name>
    <name evidence="8" type="ORF">SYLBOR_R15404</name>
</gene>
<dbReference type="GO" id="GO:0004519">
    <property type="term" value="F:endonuclease activity"/>
    <property type="evidence" value="ECO:0007669"/>
    <property type="project" value="UniProtKB-KW"/>
</dbReference>
<evidence type="ECO:0000256" key="4">
    <source>
        <dbReference type="ARBA" id="ARBA00022759"/>
    </source>
</evidence>
<sequence length="56" mass="6416">PWKYLGLKIFPQTIQHQPLQLNENPQTLHDLQKLLGTINWVGPLLGITNEDLAPLF</sequence>
<dbReference type="InterPro" id="IPR010661">
    <property type="entry name" value="RVT_thumb"/>
</dbReference>
<comment type="caution">
    <text evidence="8">The sequence shown here is derived from an EMBL/GenBank/DDBJ whole genome shotgun (WGS) entry which is preliminary data.</text>
</comment>
<accession>A0A7L1FBZ1</accession>
<dbReference type="InterPro" id="IPR043128">
    <property type="entry name" value="Rev_trsase/Diguanyl_cyclase"/>
</dbReference>
<protein>
    <submittedName>
        <fullName evidence="8">POK7 protein</fullName>
    </submittedName>
</protein>
<feature type="domain" description="Reverse transcriptase thumb" evidence="7">
    <location>
        <begin position="16"/>
        <end position="56"/>
    </location>
</feature>
<proteinExistence type="predicted"/>
<evidence type="ECO:0000256" key="3">
    <source>
        <dbReference type="ARBA" id="ARBA00022722"/>
    </source>
</evidence>
<dbReference type="GO" id="GO:0016787">
    <property type="term" value="F:hydrolase activity"/>
    <property type="evidence" value="ECO:0007669"/>
    <property type="project" value="UniProtKB-KW"/>
</dbReference>
<keyword evidence="5" id="KW-0378">Hydrolase</keyword>
<keyword evidence="3" id="KW-0540">Nuclease</keyword>
<evidence type="ECO:0000259" key="7">
    <source>
        <dbReference type="Pfam" id="PF06817"/>
    </source>
</evidence>
<evidence type="ECO:0000313" key="9">
    <source>
        <dbReference type="Proteomes" id="UP000538515"/>
    </source>
</evidence>
<keyword evidence="6" id="KW-0695">RNA-directed DNA polymerase</keyword>
<dbReference type="EMBL" id="VXBG01008252">
    <property type="protein sequence ID" value="NXM99292.1"/>
    <property type="molecule type" value="Genomic_DNA"/>
</dbReference>
<reference evidence="8 9" key="1">
    <citation type="submission" date="2019-09" db="EMBL/GenBank/DDBJ databases">
        <title>Bird 10,000 Genomes (B10K) Project - Family phase.</title>
        <authorList>
            <person name="Zhang G."/>
        </authorList>
    </citation>
    <scope>NUCLEOTIDE SEQUENCE [LARGE SCALE GENOMIC DNA]</scope>
    <source>
        <strain evidence="8">B10K-DU-002-19</strain>
        <tissue evidence="8">Muscle</tissue>
    </source>
</reference>
<evidence type="ECO:0000256" key="5">
    <source>
        <dbReference type="ARBA" id="ARBA00022801"/>
    </source>
</evidence>
<dbReference type="Gene3D" id="3.30.70.270">
    <property type="match status" value="1"/>
</dbReference>